<evidence type="ECO:0000313" key="2">
    <source>
        <dbReference type="EMBL" id="MDR6215403.1"/>
    </source>
</evidence>
<protein>
    <submittedName>
        <fullName evidence="2">HD-GYP domain-containing protein (C-di-GMP phosphodiesterase class II)</fullName>
    </submittedName>
</protein>
<keyword evidence="3" id="KW-1185">Reference proteome</keyword>
<gene>
    <name evidence="2" type="ORF">QE399_003092</name>
</gene>
<dbReference type="Proteomes" id="UP001267710">
    <property type="component" value="Unassembled WGS sequence"/>
</dbReference>
<sequence length="441" mass="47975">MNASLPPADRLTAEGEVDDSHYLRAVTDMAERCHVVAQDAIYTDSGIKLLDKGARVDSRLYERLVQHKLRGSIDQQLSVQEAITLPDLVEMAQAQCHSDPLVRMLLPAVGGAGRLLAPVRAMPLPRPMAFKLTVMREQRGDLLAHSVRMMLVALFLGVQSGWSERDCTPLAAAALLHDIGVLHMDPVWRNPEHKITGVGRKHLVAHPVTAMVVIRALAAYPKSVETAVLEHHERMDGTGYPRSLPGAQISPMGQILLLAEVVSAFFEKYSDAPAQRLSLSLRLNHRKFPAALTALLLPLLQQGSTDADPAAVRQDVDRCIDVLSAAFRTWEGLRGGLSGDGLALSSGKASAFIDMRLVALQKALYEAGSHPRQQAEMLPHLEGDAQGMAELALLGREALWQLQSILNASHSRWPHLAQRADEGDAAVADWRDACAQGLATL</sequence>
<dbReference type="PROSITE" id="PS51832">
    <property type="entry name" value="HD_GYP"/>
    <property type="match status" value="1"/>
</dbReference>
<dbReference type="Pfam" id="PF13487">
    <property type="entry name" value="HD_5"/>
    <property type="match status" value="1"/>
</dbReference>
<comment type="caution">
    <text evidence="2">The sequence shown here is derived from an EMBL/GenBank/DDBJ whole genome shotgun (WGS) entry which is preliminary data.</text>
</comment>
<dbReference type="SUPFAM" id="SSF109604">
    <property type="entry name" value="HD-domain/PDEase-like"/>
    <property type="match status" value="1"/>
</dbReference>
<dbReference type="EMBL" id="JAVIZX010000001">
    <property type="protein sequence ID" value="MDR6215403.1"/>
    <property type="molecule type" value="Genomic_DNA"/>
</dbReference>
<proteinExistence type="predicted"/>
<evidence type="ECO:0000313" key="3">
    <source>
        <dbReference type="Proteomes" id="UP001267710"/>
    </source>
</evidence>
<reference evidence="2 3" key="1">
    <citation type="submission" date="2023-08" db="EMBL/GenBank/DDBJ databases">
        <title>Functional and genomic diversity of the sorghum phyllosphere microbiome.</title>
        <authorList>
            <person name="Shade A."/>
        </authorList>
    </citation>
    <scope>NUCLEOTIDE SEQUENCE [LARGE SCALE GENOMIC DNA]</scope>
    <source>
        <strain evidence="2 3">SORGH_AS_0335</strain>
    </source>
</reference>
<organism evidence="2 3">
    <name type="scientific">Paracidovorax wautersii</name>
    <dbReference type="NCBI Taxonomy" id="1177982"/>
    <lineage>
        <taxon>Bacteria</taxon>
        <taxon>Pseudomonadati</taxon>
        <taxon>Pseudomonadota</taxon>
        <taxon>Betaproteobacteria</taxon>
        <taxon>Burkholderiales</taxon>
        <taxon>Comamonadaceae</taxon>
        <taxon>Paracidovorax</taxon>
    </lineage>
</organism>
<name>A0ABU1IDW4_9BURK</name>
<dbReference type="Gene3D" id="1.10.3210.10">
    <property type="entry name" value="Hypothetical protein af1432"/>
    <property type="match status" value="1"/>
</dbReference>
<dbReference type="InterPro" id="IPR037522">
    <property type="entry name" value="HD_GYP_dom"/>
</dbReference>
<dbReference type="CDD" id="cd00077">
    <property type="entry name" value="HDc"/>
    <property type="match status" value="1"/>
</dbReference>
<feature type="domain" description="HD-GYP" evidence="1">
    <location>
        <begin position="120"/>
        <end position="316"/>
    </location>
</feature>
<evidence type="ECO:0000259" key="1">
    <source>
        <dbReference type="PROSITE" id="PS51832"/>
    </source>
</evidence>
<dbReference type="PANTHER" id="PTHR43155:SF2">
    <property type="entry name" value="CYCLIC DI-GMP PHOSPHODIESTERASE PA4108"/>
    <property type="match status" value="1"/>
</dbReference>
<dbReference type="RefSeq" id="WP_309830002.1">
    <property type="nucleotide sequence ID" value="NZ_JAVIZX010000001.1"/>
</dbReference>
<dbReference type="PANTHER" id="PTHR43155">
    <property type="entry name" value="CYCLIC DI-GMP PHOSPHODIESTERASE PA4108-RELATED"/>
    <property type="match status" value="1"/>
</dbReference>
<dbReference type="InterPro" id="IPR003607">
    <property type="entry name" value="HD/PDEase_dom"/>
</dbReference>
<accession>A0ABU1IDW4</accession>